<dbReference type="AlphaFoldDB" id="A0A1M7T0L8"/>
<dbReference type="EMBL" id="LT670849">
    <property type="protein sequence ID" value="SHN64280.1"/>
    <property type="molecule type" value="Genomic_DNA"/>
</dbReference>
<dbReference type="PANTHER" id="PTHR16943:SF8">
    <property type="entry name" value="2-METHYLCITRATE DEHYDRATASE"/>
    <property type="match status" value="1"/>
</dbReference>
<organism evidence="4 5">
    <name type="scientific">Bradyrhizobium erythrophlei</name>
    <dbReference type="NCBI Taxonomy" id="1437360"/>
    <lineage>
        <taxon>Bacteria</taxon>
        <taxon>Pseudomonadati</taxon>
        <taxon>Pseudomonadota</taxon>
        <taxon>Alphaproteobacteria</taxon>
        <taxon>Hyphomicrobiales</taxon>
        <taxon>Nitrobacteraceae</taxon>
        <taxon>Bradyrhizobium</taxon>
    </lineage>
</organism>
<name>A0A1M7T0L8_9BRAD</name>
<accession>A0A1M7T0L8</accession>
<dbReference type="InterPro" id="IPR005656">
    <property type="entry name" value="MmgE_PrpD"/>
</dbReference>
<dbReference type="SUPFAM" id="SSF103378">
    <property type="entry name" value="2-methylcitrate dehydratase PrpD"/>
    <property type="match status" value="1"/>
</dbReference>
<evidence type="ECO:0000313" key="5">
    <source>
        <dbReference type="Proteomes" id="UP000184096"/>
    </source>
</evidence>
<dbReference type="RefSeq" id="WP_072816585.1">
    <property type="nucleotide sequence ID" value="NZ_LT670849.1"/>
</dbReference>
<sequence>MLHKPGITEGLAHHIVATRWEDVPQDVRHQAKRSLVNFFAVMLAGCRSRPIETTLRSLSEFSGGKQVALIGRAEKIDALSAAFLNAAGANVDDFCDTHTATVIHPTAPVAGALFAYAGLRPLSGADLLLAFVLGNEVQDRIGLAISPSHYNRGWHITSTCGVFGAATAIGKLARLDERQMVWALGNAATQSAGLCECLGTPAKSLSVGNAARNGLWSALLAEKGYDGPAEPLAGVQGFYSALAETPDLSHITDGWGDRWEIMATSYKPYPCGFVIHPVLDCVLDWRRDHPAVDVTRVVVRGNPLLSVRGDRPNVSTGREAQVSVQHAVAAALIKGQAGLDQFTDACVNDPEVLKLRGMVELLRDESFSTVAAAVEMTTADGKIFKLEQKAARGSDANPLSDRDLESKLRAAALLSNPRYEATPLIDAIWNVEASADVSKLVALTVPV</sequence>
<keyword evidence="5" id="KW-1185">Reference proteome</keyword>
<dbReference type="InterPro" id="IPR045336">
    <property type="entry name" value="MmgE_PrpD_N"/>
</dbReference>
<evidence type="ECO:0000313" key="4">
    <source>
        <dbReference type="EMBL" id="SHN64280.1"/>
    </source>
</evidence>
<evidence type="ECO:0000256" key="1">
    <source>
        <dbReference type="ARBA" id="ARBA00006174"/>
    </source>
</evidence>
<dbReference type="Pfam" id="PF03972">
    <property type="entry name" value="MmgE_PrpD_N"/>
    <property type="match status" value="1"/>
</dbReference>
<feature type="domain" description="MmgE/PrpD N-terminal" evidence="2">
    <location>
        <begin position="10"/>
        <end position="248"/>
    </location>
</feature>
<dbReference type="InterPro" id="IPR042183">
    <property type="entry name" value="MmgE/PrpD_sf_1"/>
</dbReference>
<dbReference type="Pfam" id="PF19305">
    <property type="entry name" value="MmgE_PrpD_C"/>
    <property type="match status" value="1"/>
</dbReference>
<dbReference type="Gene3D" id="3.30.1330.120">
    <property type="entry name" value="2-methylcitrate dehydratase PrpD"/>
    <property type="match status" value="1"/>
</dbReference>
<protein>
    <submittedName>
        <fullName evidence="4">2-methylcitrate dehydratase PrpD</fullName>
    </submittedName>
</protein>
<evidence type="ECO:0000259" key="3">
    <source>
        <dbReference type="Pfam" id="PF19305"/>
    </source>
</evidence>
<dbReference type="InterPro" id="IPR042188">
    <property type="entry name" value="MmgE/PrpD_sf_2"/>
</dbReference>
<dbReference type="OrthoDB" id="9795089at2"/>
<feature type="domain" description="MmgE/PrpD C-terminal" evidence="3">
    <location>
        <begin position="269"/>
        <end position="412"/>
    </location>
</feature>
<gene>
    <name evidence="4" type="ORF">SAMN05444170_0548</name>
</gene>
<dbReference type="InterPro" id="IPR045337">
    <property type="entry name" value="MmgE_PrpD_C"/>
</dbReference>
<dbReference type="PANTHER" id="PTHR16943">
    <property type="entry name" value="2-METHYLCITRATE DEHYDRATASE-RELATED"/>
    <property type="match status" value="1"/>
</dbReference>
<dbReference type="Gene3D" id="1.10.4100.10">
    <property type="entry name" value="2-methylcitrate dehydratase PrpD"/>
    <property type="match status" value="1"/>
</dbReference>
<dbReference type="InterPro" id="IPR036148">
    <property type="entry name" value="MmgE/PrpD_sf"/>
</dbReference>
<proteinExistence type="inferred from homology"/>
<dbReference type="Proteomes" id="UP000184096">
    <property type="component" value="Chromosome I"/>
</dbReference>
<dbReference type="GO" id="GO:0016829">
    <property type="term" value="F:lyase activity"/>
    <property type="evidence" value="ECO:0007669"/>
    <property type="project" value="InterPro"/>
</dbReference>
<evidence type="ECO:0000259" key="2">
    <source>
        <dbReference type="Pfam" id="PF03972"/>
    </source>
</evidence>
<reference evidence="5" key="1">
    <citation type="submission" date="2016-11" db="EMBL/GenBank/DDBJ databases">
        <authorList>
            <person name="Varghese N."/>
            <person name="Submissions S."/>
        </authorList>
    </citation>
    <scope>NUCLEOTIDE SEQUENCE [LARGE SCALE GENOMIC DNA]</scope>
    <source>
        <strain evidence="5">GAS401</strain>
    </source>
</reference>
<comment type="similarity">
    <text evidence="1">Belongs to the PrpD family.</text>
</comment>